<dbReference type="EMBL" id="JASJOT010000019">
    <property type="protein sequence ID" value="MDJ1496051.1"/>
    <property type="molecule type" value="Genomic_DNA"/>
</dbReference>
<reference evidence="4 5" key="1">
    <citation type="submission" date="2023-05" db="EMBL/GenBank/DDBJ databases">
        <authorList>
            <person name="Zhang X."/>
        </authorList>
    </citation>
    <scope>NUCLEOTIDE SEQUENCE [LARGE SCALE GENOMIC DNA]</scope>
    <source>
        <strain evidence="4 5">DM2B3-1</strain>
    </source>
</reference>
<keyword evidence="5" id="KW-1185">Reference proteome</keyword>
<feature type="domain" description="CMP/dCMP-type deaminase" evidence="3">
    <location>
        <begin position="3"/>
        <end position="115"/>
    </location>
</feature>
<dbReference type="RefSeq" id="WP_314000569.1">
    <property type="nucleotide sequence ID" value="NZ_JASJOT010000019.1"/>
</dbReference>
<dbReference type="PANTHER" id="PTHR11079">
    <property type="entry name" value="CYTOSINE DEAMINASE FAMILY MEMBER"/>
    <property type="match status" value="1"/>
</dbReference>
<keyword evidence="1" id="KW-0479">Metal-binding</keyword>
<dbReference type="PROSITE" id="PS00903">
    <property type="entry name" value="CYT_DCMP_DEAMINASES_1"/>
    <property type="match status" value="1"/>
</dbReference>
<evidence type="ECO:0000313" key="4">
    <source>
        <dbReference type="EMBL" id="MDJ1496051.1"/>
    </source>
</evidence>
<proteinExistence type="predicted"/>
<protein>
    <submittedName>
        <fullName evidence="4">Nucleoside deaminase</fullName>
        <ecNumber evidence="4">3.5.4.33</ecNumber>
    </submittedName>
</protein>
<evidence type="ECO:0000256" key="1">
    <source>
        <dbReference type="ARBA" id="ARBA00022723"/>
    </source>
</evidence>
<keyword evidence="4" id="KW-0378">Hydrolase</keyword>
<comment type="caution">
    <text evidence="4">The sequence shown here is derived from an EMBL/GenBank/DDBJ whole genome shotgun (WGS) entry which is preliminary data.</text>
</comment>
<dbReference type="Proteomes" id="UP001228581">
    <property type="component" value="Unassembled WGS sequence"/>
</dbReference>
<organism evidence="4 5">
    <name type="scientific">Xanthocytophaga flava</name>
    <dbReference type="NCBI Taxonomy" id="3048013"/>
    <lineage>
        <taxon>Bacteria</taxon>
        <taxon>Pseudomonadati</taxon>
        <taxon>Bacteroidota</taxon>
        <taxon>Cytophagia</taxon>
        <taxon>Cytophagales</taxon>
        <taxon>Rhodocytophagaceae</taxon>
        <taxon>Xanthocytophaga</taxon>
    </lineage>
</organism>
<sequence length="158" mass="17809">MSIPNPDFMREAIQLSLNTMRNGNGGPFGAVIVKDGQIIARGYNRVLETNDPTAHAEVVAIREATQSLGTFDLEGCEIYTSCEPCPMCLGAIYWSHISRMYYANTKADAEAIGFDDHFIYDELDRDPAHRRLQSLPLLRDEAIRAFEEWASKTDKQSY</sequence>
<dbReference type="PROSITE" id="PS51747">
    <property type="entry name" value="CYT_DCMP_DEAMINASES_2"/>
    <property type="match status" value="1"/>
</dbReference>
<dbReference type="Gene3D" id="3.40.140.10">
    <property type="entry name" value="Cytidine Deaminase, domain 2"/>
    <property type="match status" value="1"/>
</dbReference>
<dbReference type="SUPFAM" id="SSF53927">
    <property type="entry name" value="Cytidine deaminase-like"/>
    <property type="match status" value="1"/>
</dbReference>
<evidence type="ECO:0000259" key="3">
    <source>
        <dbReference type="PROSITE" id="PS51747"/>
    </source>
</evidence>
<evidence type="ECO:0000256" key="2">
    <source>
        <dbReference type="ARBA" id="ARBA00022833"/>
    </source>
</evidence>
<dbReference type="GO" id="GO:0052717">
    <property type="term" value="F:tRNA-specific adenosine-34 deaminase activity"/>
    <property type="evidence" value="ECO:0007669"/>
    <property type="project" value="UniProtKB-EC"/>
</dbReference>
<name>A0ABT7CQL9_9BACT</name>
<dbReference type="InterPro" id="IPR016193">
    <property type="entry name" value="Cytidine_deaminase-like"/>
</dbReference>
<gene>
    <name evidence="4" type="ORF">QNI19_24155</name>
</gene>
<dbReference type="Pfam" id="PF00383">
    <property type="entry name" value="dCMP_cyt_deam_1"/>
    <property type="match status" value="1"/>
</dbReference>
<dbReference type="InterPro" id="IPR002125">
    <property type="entry name" value="CMP_dCMP_dom"/>
</dbReference>
<keyword evidence="2" id="KW-0862">Zinc</keyword>
<dbReference type="EC" id="3.5.4.33" evidence="4"/>
<dbReference type="CDD" id="cd01285">
    <property type="entry name" value="nucleoside_deaminase"/>
    <property type="match status" value="1"/>
</dbReference>
<evidence type="ECO:0000313" key="5">
    <source>
        <dbReference type="Proteomes" id="UP001228581"/>
    </source>
</evidence>
<accession>A0ABT7CQL9</accession>
<dbReference type="InterPro" id="IPR016192">
    <property type="entry name" value="APOBEC/CMP_deaminase_Zn-bd"/>
</dbReference>
<dbReference type="PANTHER" id="PTHR11079:SF161">
    <property type="entry name" value="CMP_DCMP-TYPE DEAMINASE DOMAIN-CONTAINING PROTEIN"/>
    <property type="match status" value="1"/>
</dbReference>